<dbReference type="AlphaFoldDB" id="A0A7E4VZS3"/>
<dbReference type="InterPro" id="IPR038729">
    <property type="entry name" value="Rad50/SbcC_AAA"/>
</dbReference>
<feature type="coiled-coil region" evidence="14">
    <location>
        <begin position="1002"/>
        <end position="1029"/>
    </location>
</feature>
<comment type="subcellular location">
    <subcellularLocation>
        <location evidence="3">Chromosome</location>
    </subcellularLocation>
    <subcellularLocation>
        <location evidence="2">Nucleus</location>
    </subcellularLocation>
</comment>
<comment type="catalytic activity">
    <reaction evidence="13">
        <text>ATP + H2O = ADP + phosphate + H(+)</text>
        <dbReference type="Rhea" id="RHEA:13065"/>
        <dbReference type="ChEBI" id="CHEBI:15377"/>
        <dbReference type="ChEBI" id="CHEBI:15378"/>
        <dbReference type="ChEBI" id="CHEBI:30616"/>
        <dbReference type="ChEBI" id="CHEBI:43474"/>
        <dbReference type="ChEBI" id="CHEBI:456216"/>
    </reaction>
</comment>
<evidence type="ECO:0000256" key="9">
    <source>
        <dbReference type="ARBA" id="ARBA00022833"/>
    </source>
</evidence>
<dbReference type="GO" id="GO:0046872">
    <property type="term" value="F:metal ion binding"/>
    <property type="evidence" value="ECO:0007669"/>
    <property type="project" value="UniProtKB-KW"/>
</dbReference>
<dbReference type="Pfam" id="PF13476">
    <property type="entry name" value="AAA_23"/>
    <property type="match status" value="1"/>
</dbReference>
<comment type="cofactor">
    <cofactor evidence="1">
        <name>Zn(2+)</name>
        <dbReference type="ChEBI" id="CHEBI:29105"/>
    </cofactor>
</comment>
<dbReference type="WBParaSite" id="Pan_g5675.t1">
    <property type="protein sequence ID" value="Pan_g5675.t1"/>
    <property type="gene ID" value="Pan_g5675"/>
</dbReference>
<dbReference type="GO" id="GO:0070192">
    <property type="term" value="P:chromosome organization involved in meiotic cell cycle"/>
    <property type="evidence" value="ECO:0007669"/>
    <property type="project" value="TreeGrafter"/>
</dbReference>
<evidence type="ECO:0000256" key="5">
    <source>
        <dbReference type="ARBA" id="ARBA00022454"/>
    </source>
</evidence>
<evidence type="ECO:0000256" key="11">
    <source>
        <dbReference type="ARBA" id="ARBA00023204"/>
    </source>
</evidence>
<evidence type="ECO:0000313" key="18">
    <source>
        <dbReference type="WBParaSite" id="Pan_g5675.t1"/>
    </source>
</evidence>
<keyword evidence="6" id="KW-0479">Metal-binding</keyword>
<dbReference type="GO" id="GO:0051880">
    <property type="term" value="F:G-quadruplex DNA binding"/>
    <property type="evidence" value="ECO:0007669"/>
    <property type="project" value="TreeGrafter"/>
</dbReference>
<evidence type="ECO:0000256" key="12">
    <source>
        <dbReference type="ARBA" id="ARBA00023242"/>
    </source>
</evidence>
<feature type="coiled-coil region" evidence="14">
    <location>
        <begin position="212"/>
        <end position="260"/>
    </location>
</feature>
<evidence type="ECO:0000256" key="4">
    <source>
        <dbReference type="ARBA" id="ARBA00009439"/>
    </source>
</evidence>
<reference evidence="17" key="1">
    <citation type="journal article" date="2013" name="Genetics">
        <title>The draft genome and transcriptome of Panagrellus redivivus are shaped by the harsh demands of a free-living lifestyle.</title>
        <authorList>
            <person name="Srinivasan J."/>
            <person name="Dillman A.R."/>
            <person name="Macchietto M.G."/>
            <person name="Heikkinen L."/>
            <person name="Lakso M."/>
            <person name="Fracchia K.M."/>
            <person name="Antoshechkin I."/>
            <person name="Mortazavi A."/>
            <person name="Wong G."/>
            <person name="Sternberg P.W."/>
        </authorList>
    </citation>
    <scope>NUCLEOTIDE SEQUENCE [LARGE SCALE GENOMIC DNA]</scope>
    <source>
        <strain evidence="17">MT8872</strain>
    </source>
</reference>
<dbReference type="GO" id="GO:0043047">
    <property type="term" value="F:single-stranded telomeric DNA binding"/>
    <property type="evidence" value="ECO:0007669"/>
    <property type="project" value="TreeGrafter"/>
</dbReference>
<feature type="coiled-coil region" evidence="14">
    <location>
        <begin position="559"/>
        <end position="600"/>
    </location>
</feature>
<keyword evidence="17" id="KW-1185">Reference proteome</keyword>
<dbReference type="InterPro" id="IPR004584">
    <property type="entry name" value="Rad50_eukaryotes"/>
</dbReference>
<dbReference type="GO" id="GO:0016887">
    <property type="term" value="F:ATP hydrolysis activity"/>
    <property type="evidence" value="ECO:0007669"/>
    <property type="project" value="InterPro"/>
</dbReference>
<feature type="region of interest" description="Disordered" evidence="15">
    <location>
        <begin position="853"/>
        <end position="881"/>
    </location>
</feature>
<evidence type="ECO:0000256" key="3">
    <source>
        <dbReference type="ARBA" id="ARBA00004286"/>
    </source>
</evidence>
<evidence type="ECO:0000256" key="6">
    <source>
        <dbReference type="ARBA" id="ARBA00022723"/>
    </source>
</evidence>
<dbReference type="GO" id="GO:0007004">
    <property type="term" value="P:telomere maintenance via telomerase"/>
    <property type="evidence" value="ECO:0007669"/>
    <property type="project" value="TreeGrafter"/>
</dbReference>
<dbReference type="GO" id="GO:0000722">
    <property type="term" value="P:telomere maintenance via recombination"/>
    <property type="evidence" value="ECO:0007669"/>
    <property type="project" value="TreeGrafter"/>
</dbReference>
<reference evidence="18" key="2">
    <citation type="submission" date="2020-10" db="UniProtKB">
        <authorList>
            <consortium name="WormBaseParasite"/>
        </authorList>
    </citation>
    <scope>IDENTIFICATION</scope>
</reference>
<dbReference type="SUPFAM" id="SSF52540">
    <property type="entry name" value="P-loop containing nucleoside triphosphate hydrolases"/>
    <property type="match status" value="1"/>
</dbReference>
<evidence type="ECO:0000259" key="16">
    <source>
        <dbReference type="Pfam" id="PF13476"/>
    </source>
</evidence>
<keyword evidence="9" id="KW-0862">Zinc</keyword>
<dbReference type="NCBIfam" id="TIGR00606">
    <property type="entry name" value="rad50"/>
    <property type="match status" value="1"/>
</dbReference>
<organism evidence="17 18">
    <name type="scientific">Panagrellus redivivus</name>
    <name type="common">Microworm</name>
    <dbReference type="NCBI Taxonomy" id="6233"/>
    <lineage>
        <taxon>Eukaryota</taxon>
        <taxon>Metazoa</taxon>
        <taxon>Ecdysozoa</taxon>
        <taxon>Nematoda</taxon>
        <taxon>Chromadorea</taxon>
        <taxon>Rhabditida</taxon>
        <taxon>Tylenchina</taxon>
        <taxon>Panagrolaimomorpha</taxon>
        <taxon>Panagrolaimoidea</taxon>
        <taxon>Panagrolaimidae</taxon>
        <taxon>Panagrellus</taxon>
    </lineage>
</organism>
<dbReference type="GO" id="GO:0000794">
    <property type="term" value="C:condensed nuclear chromosome"/>
    <property type="evidence" value="ECO:0007669"/>
    <property type="project" value="TreeGrafter"/>
</dbReference>
<evidence type="ECO:0000256" key="14">
    <source>
        <dbReference type="SAM" id="Coils"/>
    </source>
</evidence>
<evidence type="ECO:0000256" key="8">
    <source>
        <dbReference type="ARBA" id="ARBA00022801"/>
    </source>
</evidence>
<sequence>MVKLLSLKMQGIRSIGDKPQCIDFLHPLTLIQGENGTGKTTIIEALNNVTTGKVPTGKMGAFVHDLKIASKSRVDAQIQLQFLDARGNKCVATRRMTASTARNAAGVTIKSDEATLKFIDQGVERSISSKQASFFENIQQLLGVNSAVLNFVILCHQEDSCWPLSDSKDLKERFDKIFDVSEYVDIIDNLKVAKKDCDKKVGEITKELSQHLEGYVEQKAKIEADVRKSEKELATSTKNLAKLAEKIQSKKVEITATQSQFDELRAVQDDIKATKLKLELKETSLNDLDVPSFSGSRAQLEAELSKASSASDFKDAEKERKNIDRSIQECNQSIKDLDRKVFSTQEKLNKANVELELKERILAEAKATESRLREKFNIDDDDVGTALKSSKESKVIELKDLQRDYNTKKESIEAKVRELTDEIVTYRTQKRTYEQEADRLTKQLRQIQAELAKTKATEGSEAVTAKIEALKAEFEGQPTAKELEASLEATQKKRDSMGAELRLLEDLVAAEATEAKKKAMLEETLKQDADALKSLFETPPVANFQNRFKVLCNNLEPECRKAKTALDKHELEVSQITKKFDQLSMRIAHEESRINESKENIAAVGVDPESVKEKHAAIKEDLKKCRSELGEKQAYSVLYGKWEREIVAKKMCPCCDHAFTAPAEIDRVIKKVKKSSEQLPAEIEDLNETISSFEKTESSLSRVLPDVEAIQEILNKTIESQRSLTEIEEQKKSKAALRDRASTEYAELRRKLDLAKQLSGKASLLDRCVEDAKDAANKVSDLRSKLSEADSMEADNGTLEWKVDDLRESHAQLQTEITDLKQSLSSAFNREKKLVELERRKFEIDSAADKSVSLANEKTEKEAALREAQANASANDSTVPGLEKEKQALEAQLKKLTLTQNETVNAHQREIASFESALRQLEEQRQRVRKAPEGSDSVNGLKASLATLLESKSDAEKSKARLEAQRQQVMHKEDHVRTLSDQLRKLDFELEIGTLNANLGDLREKEELLAPVVRQLQQLKEELVKLDKQRDSNDFNINHLKKQIRERKTELKAPKMKQAVADYQAKYVERQINTTMSEDLSRYAECLDNSIIEFHTSRMELINEKLDKYWRTVYTAYDIDTIRIKAEPTKSTDKRKSYNYRVVMVVDNQEIEMKDRCSAGQKMLASILIRIALADVFAGGCPVLALDEPTTNLDVDKIENMATMLGRLVQEHPALQLIVITHDHDLVRHLHRCCRPEHVYRLSKDEVGVSWLKRHTNLDDD</sequence>
<name>A0A7E4VZS3_PANRE</name>
<protein>
    <submittedName>
        <fullName evidence="18">AAA_15 domain-containing protein</fullName>
    </submittedName>
</protein>
<keyword evidence="8" id="KW-0378">Hydrolase</keyword>
<dbReference type="GO" id="GO:0006302">
    <property type="term" value="P:double-strand break repair"/>
    <property type="evidence" value="ECO:0007669"/>
    <property type="project" value="InterPro"/>
</dbReference>
<dbReference type="PANTHER" id="PTHR18867:SF12">
    <property type="entry name" value="DNA REPAIR PROTEIN RAD50"/>
    <property type="match status" value="1"/>
</dbReference>
<dbReference type="InterPro" id="IPR027417">
    <property type="entry name" value="P-loop_NTPase"/>
</dbReference>
<proteinExistence type="inferred from homology"/>
<evidence type="ECO:0000256" key="15">
    <source>
        <dbReference type="SAM" id="MobiDB-lite"/>
    </source>
</evidence>
<evidence type="ECO:0000256" key="2">
    <source>
        <dbReference type="ARBA" id="ARBA00004123"/>
    </source>
</evidence>
<evidence type="ECO:0000256" key="7">
    <source>
        <dbReference type="ARBA" id="ARBA00022763"/>
    </source>
</evidence>
<dbReference type="Proteomes" id="UP000492821">
    <property type="component" value="Unassembled WGS sequence"/>
</dbReference>
<accession>A0A7E4VZS3</accession>
<dbReference type="PANTHER" id="PTHR18867">
    <property type="entry name" value="RAD50"/>
    <property type="match status" value="1"/>
</dbReference>
<feature type="coiled-coil region" evidence="14">
    <location>
        <begin position="313"/>
        <end position="507"/>
    </location>
</feature>
<keyword evidence="11" id="KW-0234">DNA repair</keyword>
<evidence type="ECO:0000256" key="10">
    <source>
        <dbReference type="ARBA" id="ARBA00023054"/>
    </source>
</evidence>
<evidence type="ECO:0000256" key="13">
    <source>
        <dbReference type="ARBA" id="ARBA00049360"/>
    </source>
</evidence>
<keyword evidence="5" id="KW-0158">Chromosome</keyword>
<feature type="domain" description="Rad50/SbcC-type AAA" evidence="16">
    <location>
        <begin position="6"/>
        <end position="246"/>
    </location>
</feature>
<keyword evidence="7" id="KW-0227">DNA damage</keyword>
<keyword evidence="12" id="KW-0539">Nucleus</keyword>
<evidence type="ECO:0000313" key="17">
    <source>
        <dbReference type="Proteomes" id="UP000492821"/>
    </source>
</evidence>
<evidence type="ECO:0000256" key="1">
    <source>
        <dbReference type="ARBA" id="ARBA00001947"/>
    </source>
</evidence>
<keyword evidence="10 14" id="KW-0175">Coiled coil</keyword>
<dbReference type="GO" id="GO:0003691">
    <property type="term" value="F:double-stranded telomeric DNA binding"/>
    <property type="evidence" value="ECO:0007669"/>
    <property type="project" value="TreeGrafter"/>
</dbReference>
<dbReference type="Gene3D" id="3.40.50.300">
    <property type="entry name" value="P-loop containing nucleotide triphosphate hydrolases"/>
    <property type="match status" value="2"/>
</dbReference>
<dbReference type="GO" id="GO:0030870">
    <property type="term" value="C:Mre11 complex"/>
    <property type="evidence" value="ECO:0007669"/>
    <property type="project" value="InterPro"/>
</dbReference>
<comment type="similarity">
    <text evidence="4">Belongs to the SMC family. RAD50 subfamily.</text>
</comment>